<evidence type="ECO:0000259" key="7">
    <source>
        <dbReference type="Pfam" id="PF13462"/>
    </source>
</evidence>
<feature type="transmembrane region" description="Helical" evidence="6">
    <location>
        <begin position="27"/>
        <end position="48"/>
    </location>
</feature>
<keyword evidence="9" id="KW-1185">Reference proteome</keyword>
<evidence type="ECO:0000256" key="4">
    <source>
        <dbReference type="ARBA" id="ARBA00023157"/>
    </source>
</evidence>
<gene>
    <name evidence="8" type="ORF">XI38_09280</name>
</gene>
<evidence type="ECO:0000256" key="5">
    <source>
        <dbReference type="ARBA" id="ARBA00023284"/>
    </source>
</evidence>
<accession>A0A0M8ME75</accession>
<evidence type="ECO:0000256" key="1">
    <source>
        <dbReference type="ARBA" id="ARBA00005791"/>
    </source>
</evidence>
<dbReference type="InterPro" id="IPR012336">
    <property type="entry name" value="Thioredoxin-like_fold"/>
</dbReference>
<dbReference type="SUPFAM" id="SSF52833">
    <property type="entry name" value="Thioredoxin-like"/>
    <property type="match status" value="1"/>
</dbReference>
<dbReference type="PANTHER" id="PTHR13887">
    <property type="entry name" value="GLUTATHIONE S-TRANSFERASE KAPPA"/>
    <property type="match status" value="1"/>
</dbReference>
<comment type="similarity">
    <text evidence="1">Belongs to the thioredoxin family. DsbA subfamily.</text>
</comment>
<dbReference type="EMBL" id="LAVO01000009">
    <property type="protein sequence ID" value="KOS10646.1"/>
    <property type="molecule type" value="Genomic_DNA"/>
</dbReference>
<feature type="domain" description="Thioredoxin-like fold" evidence="7">
    <location>
        <begin position="79"/>
        <end position="242"/>
    </location>
</feature>
<keyword evidence="2" id="KW-0732">Signal</keyword>
<name>A0A0M8ME75_9MICO</name>
<dbReference type="RefSeq" id="WP_053548051.1">
    <property type="nucleotide sequence ID" value="NZ_JAHWXH010000001.1"/>
</dbReference>
<protein>
    <recommendedName>
        <fullName evidence="7">Thioredoxin-like fold domain-containing protein</fullName>
    </recommendedName>
</protein>
<keyword evidence="5" id="KW-0676">Redox-active center</keyword>
<keyword evidence="6" id="KW-0812">Transmembrane</keyword>
<dbReference type="OrthoDB" id="117402at2"/>
<proteinExistence type="inferred from homology"/>
<keyword evidence="3" id="KW-0560">Oxidoreductase</keyword>
<dbReference type="Proteomes" id="UP000037737">
    <property type="component" value="Unassembled WGS sequence"/>
</dbReference>
<keyword evidence="6" id="KW-1133">Transmembrane helix</keyword>
<evidence type="ECO:0000256" key="3">
    <source>
        <dbReference type="ARBA" id="ARBA00023002"/>
    </source>
</evidence>
<dbReference type="PATRIC" id="fig|84292.3.peg.1894"/>
<organism evidence="8 9">
    <name type="scientific">Microbacterium aurantiacum</name>
    <dbReference type="NCBI Taxonomy" id="162393"/>
    <lineage>
        <taxon>Bacteria</taxon>
        <taxon>Bacillati</taxon>
        <taxon>Actinomycetota</taxon>
        <taxon>Actinomycetes</taxon>
        <taxon>Micrococcales</taxon>
        <taxon>Microbacteriaceae</taxon>
        <taxon>Microbacterium</taxon>
    </lineage>
</organism>
<sequence>MTAQNTRTAADPAAAAKRRRRQALRNVAVATGSTVLVAGFLVGVFFAFGEAGDVIAATPEATASAEIGDASVVVEVSGDRIRVGAPEAATTMAIWEDFACGHCREYETQIGPTVQELVAGGSLAVEYHLLDFISDYSAVAGSAAACVATEQPDVFFTVHATLFAIRENAEDEYSAEQLESYLETAGVTDEGALECIGQARYGDWVAQNAGAARDAGITSTPTVRINGEDVGRVDAAQLRDLVAQNAG</sequence>
<evidence type="ECO:0000256" key="6">
    <source>
        <dbReference type="SAM" id="Phobius"/>
    </source>
</evidence>
<keyword evidence="4" id="KW-1015">Disulfide bond</keyword>
<dbReference type="GO" id="GO:0016491">
    <property type="term" value="F:oxidoreductase activity"/>
    <property type="evidence" value="ECO:0007669"/>
    <property type="project" value="UniProtKB-KW"/>
</dbReference>
<evidence type="ECO:0000256" key="2">
    <source>
        <dbReference type="ARBA" id="ARBA00022729"/>
    </source>
</evidence>
<dbReference type="Pfam" id="PF13462">
    <property type="entry name" value="Thioredoxin_4"/>
    <property type="match status" value="1"/>
</dbReference>
<evidence type="ECO:0000313" key="8">
    <source>
        <dbReference type="EMBL" id="KOS10646.1"/>
    </source>
</evidence>
<dbReference type="PANTHER" id="PTHR13887:SF14">
    <property type="entry name" value="DISULFIDE BOND FORMATION PROTEIN D"/>
    <property type="match status" value="1"/>
</dbReference>
<dbReference type="InterPro" id="IPR036249">
    <property type="entry name" value="Thioredoxin-like_sf"/>
</dbReference>
<reference evidence="8" key="1">
    <citation type="submission" date="2015-04" db="EMBL/GenBank/DDBJ databases">
        <title>Complete genome sequence of Microbacterium chocolatum SIT 101, a bacterium enantioselectively hydrolyzing mesomeric diesters.</title>
        <authorList>
            <person name="Li X."/>
            <person name="Xu Y."/>
        </authorList>
    </citation>
    <scope>NUCLEOTIDE SEQUENCE [LARGE SCALE GENOMIC DNA]</scope>
    <source>
        <strain evidence="8">SIT 101</strain>
    </source>
</reference>
<dbReference type="AlphaFoldDB" id="A0A0M8ME75"/>
<dbReference type="Gene3D" id="3.40.30.10">
    <property type="entry name" value="Glutaredoxin"/>
    <property type="match status" value="1"/>
</dbReference>
<keyword evidence="6" id="KW-0472">Membrane</keyword>
<dbReference type="KEGG" id="mcw:A8L33_14600"/>
<evidence type="ECO:0000313" key="9">
    <source>
        <dbReference type="Proteomes" id="UP000037737"/>
    </source>
</evidence>
<comment type="caution">
    <text evidence="8">The sequence shown here is derived from an EMBL/GenBank/DDBJ whole genome shotgun (WGS) entry which is preliminary data.</text>
</comment>